<dbReference type="InterPro" id="IPR017946">
    <property type="entry name" value="PLC-like_Pdiesterase_TIM-brl"/>
</dbReference>
<dbReference type="Pfam" id="PF25329">
    <property type="entry name" value="C2_GDE1"/>
    <property type="match status" value="1"/>
</dbReference>
<evidence type="ECO:0000259" key="3">
    <source>
        <dbReference type="PROSITE" id="PS51166"/>
    </source>
</evidence>
<dbReference type="InterPro" id="IPR051578">
    <property type="entry name" value="GDPD"/>
</dbReference>
<dbReference type="AlphaFoldDB" id="A0A1A9W3P0"/>
<dbReference type="InterPro" id="IPR057506">
    <property type="entry name" value="C2_GPCPD1"/>
</dbReference>
<organism evidence="5 6">
    <name type="scientific">Glossina brevipalpis</name>
    <dbReference type="NCBI Taxonomy" id="37001"/>
    <lineage>
        <taxon>Eukaryota</taxon>
        <taxon>Metazoa</taxon>
        <taxon>Ecdysozoa</taxon>
        <taxon>Arthropoda</taxon>
        <taxon>Hexapoda</taxon>
        <taxon>Insecta</taxon>
        <taxon>Pterygota</taxon>
        <taxon>Neoptera</taxon>
        <taxon>Endopterygota</taxon>
        <taxon>Diptera</taxon>
        <taxon>Brachycera</taxon>
        <taxon>Muscomorpha</taxon>
        <taxon>Hippoboscoidea</taxon>
        <taxon>Glossinidae</taxon>
        <taxon>Glossina</taxon>
    </lineage>
</organism>
<dbReference type="InterPro" id="IPR030395">
    <property type="entry name" value="GP_PDE_dom"/>
</dbReference>
<dbReference type="PANTHER" id="PTHR22958:SF1">
    <property type="entry name" value="GLYCEROPHOSPHOCHOLINE PHOSPHODIESTERASE GPCPD1"/>
    <property type="match status" value="1"/>
</dbReference>
<reference evidence="6" key="1">
    <citation type="submission" date="2014-03" db="EMBL/GenBank/DDBJ databases">
        <authorList>
            <person name="Aksoy S."/>
            <person name="Warren W."/>
            <person name="Wilson R.K."/>
        </authorList>
    </citation>
    <scope>NUCLEOTIDE SEQUENCE [LARGE SCALE GENOMIC DNA]</scope>
    <source>
        <strain evidence="6">IAEA</strain>
    </source>
</reference>
<dbReference type="SUPFAM" id="SSF51695">
    <property type="entry name" value="PLC-like phosphodiesterases"/>
    <property type="match status" value="1"/>
</dbReference>
<keyword evidence="1" id="KW-0378">Hydrolase</keyword>
<evidence type="ECO:0000256" key="1">
    <source>
        <dbReference type="ARBA" id="ARBA00022801"/>
    </source>
</evidence>
<dbReference type="SMART" id="SM01065">
    <property type="entry name" value="CBM_2"/>
    <property type="match status" value="1"/>
</dbReference>
<accession>A0A1A9W3P0</accession>
<dbReference type="Gene3D" id="2.60.40.10">
    <property type="entry name" value="Immunoglobulins"/>
    <property type="match status" value="1"/>
</dbReference>
<dbReference type="STRING" id="37001.A0A1A9W3P0"/>
<keyword evidence="6" id="KW-1185">Reference proteome</keyword>
<feature type="domain" description="GP-PDE" evidence="4">
    <location>
        <begin position="350"/>
        <end position="643"/>
    </location>
</feature>
<evidence type="ECO:0000313" key="5">
    <source>
        <dbReference type="EnsemblMetazoa" id="GBRI005240-PA"/>
    </source>
</evidence>
<feature type="domain" description="CBM20" evidence="3">
    <location>
        <begin position="42"/>
        <end position="155"/>
    </location>
</feature>
<dbReference type="Pfam" id="PF00686">
    <property type="entry name" value="CBM_20"/>
    <property type="match status" value="1"/>
</dbReference>
<reference evidence="5" key="2">
    <citation type="submission" date="2020-05" db="UniProtKB">
        <authorList>
            <consortium name="EnsemblMetazoa"/>
        </authorList>
    </citation>
    <scope>IDENTIFICATION</scope>
    <source>
        <strain evidence="5">IAEA</strain>
    </source>
</reference>
<feature type="chain" id="PRO_5008399941" description="GP-PDE domain-containing protein" evidence="2">
    <location>
        <begin position="28"/>
        <end position="708"/>
    </location>
</feature>
<evidence type="ECO:0000313" key="6">
    <source>
        <dbReference type="Proteomes" id="UP000091820"/>
    </source>
</evidence>
<dbReference type="PROSITE" id="PS51166">
    <property type="entry name" value="CBM20"/>
    <property type="match status" value="1"/>
</dbReference>
<dbReference type="EnsemblMetazoa" id="GBRI005240-RA">
    <property type="protein sequence ID" value="GBRI005240-PA"/>
    <property type="gene ID" value="GBRI005240"/>
</dbReference>
<dbReference type="VEuPathDB" id="VectorBase:GBRI005240"/>
<dbReference type="PANTHER" id="PTHR22958">
    <property type="entry name" value="GLYCEROPHOSPHORYL DIESTER PHOSPHODIESTERASE"/>
    <property type="match status" value="1"/>
</dbReference>
<dbReference type="GO" id="GO:0046475">
    <property type="term" value="P:glycerophospholipid catabolic process"/>
    <property type="evidence" value="ECO:0007669"/>
    <property type="project" value="TreeGrafter"/>
</dbReference>
<name>A0A1A9W3P0_9MUSC</name>
<dbReference type="PROSITE" id="PS51704">
    <property type="entry name" value="GP_PDE"/>
    <property type="match status" value="1"/>
</dbReference>
<dbReference type="GO" id="GO:0047389">
    <property type="term" value="F:glycerophosphocholine phosphodiesterase activity"/>
    <property type="evidence" value="ECO:0007669"/>
    <property type="project" value="TreeGrafter"/>
</dbReference>
<feature type="signal peptide" evidence="2">
    <location>
        <begin position="1"/>
        <end position="27"/>
    </location>
</feature>
<dbReference type="SUPFAM" id="SSF49452">
    <property type="entry name" value="Starch-binding domain-like"/>
    <property type="match status" value="1"/>
</dbReference>
<protein>
    <recommendedName>
        <fullName evidence="7">GP-PDE domain-containing protein</fullName>
    </recommendedName>
</protein>
<dbReference type="GO" id="GO:2001070">
    <property type="term" value="F:starch binding"/>
    <property type="evidence" value="ECO:0007669"/>
    <property type="project" value="InterPro"/>
</dbReference>
<evidence type="ECO:0000256" key="2">
    <source>
        <dbReference type="SAM" id="SignalP"/>
    </source>
</evidence>
<dbReference type="InterPro" id="IPR013783">
    <property type="entry name" value="Ig-like_fold"/>
</dbReference>
<dbReference type="InterPro" id="IPR002044">
    <property type="entry name" value="CBM20"/>
</dbReference>
<keyword evidence="2" id="KW-0732">Signal</keyword>
<proteinExistence type="predicted"/>
<evidence type="ECO:0008006" key="7">
    <source>
        <dbReference type="Google" id="ProtNLM"/>
    </source>
</evidence>
<dbReference type="Gene3D" id="3.20.20.190">
    <property type="entry name" value="Phosphatidylinositol (PI) phosphodiesterase"/>
    <property type="match status" value="1"/>
</dbReference>
<dbReference type="InterPro" id="IPR013784">
    <property type="entry name" value="Carb-bd-like_fold"/>
</dbReference>
<dbReference type="Pfam" id="PF03009">
    <property type="entry name" value="GDPD"/>
    <property type="match status" value="1"/>
</dbReference>
<dbReference type="Proteomes" id="UP000091820">
    <property type="component" value="Unassembled WGS sequence"/>
</dbReference>
<evidence type="ECO:0000259" key="4">
    <source>
        <dbReference type="PROSITE" id="PS51704"/>
    </source>
</evidence>
<sequence>MSLLKYLFAILVVVVGILTTLPNATRCETSYYEKYYSARRVVPPKHPSMLQLNISVSLLQVEMNEFEQVAVVGDLKELGQWQANSAVILNRSNEYGIWKTTVQVPVNITINYRYFIAAIDQETSGIQIRRWESHLHPRMLTLSINNISVSDQFGLIGDHTMPEQEEREIQRGWLNIGRIVQFKLFRNPLQVNNSAVDIVEGQQLRIKLQPVDPTWRTPIMPSAKAFSEYARYEYGNSFLKTQPEYGVPYDENSIILFHTTVTELLQVAFLFQLYAEDIRHNSIRVIGYQYVYPSVLENTSGSLELTLLSPIWLNAMGSLAIEYLIIKPLTEGYVDFHTSFMNYWRTNWTNLEVGHRGLGKSLRETVHAPPAIENTLAAMHSAVQIGIDMVEFDVILTKDLIPIIYHDFNIYVCEHSKTPKISLDLTEVAIKDITYEQLKDLKTYQIIGTKIIEFPSHNSIEDENLRLFPSFEDFLTKVNKSLGFDIEIKWPQQLKNGSWESRQTIDENLYIDRILEVMLRHGCGRFSFFSCLDADIGTILRYKQNMYPIMFITSFQETNYMDPRSDTIYEAIDTAQMFDFVGVISYTGFIKAKSSWIQMVLKQNKKIFLYGPDFKDRDSIDWFLQQHVTGVIYDRVDLYWSTNKTSIFLSSPDLPEFFQLQCPSSNQYSNSNSNSMSTDVFINCWSLQMILGHHLFDYILLKTPGWID</sequence>